<dbReference type="RefSeq" id="XP_060410446.1">
    <property type="nucleotide sequence ID" value="XM_060562304.1"/>
</dbReference>
<dbReference type="AlphaFoldDB" id="A0AAD8PRH2"/>
<evidence type="ECO:0000313" key="10">
    <source>
        <dbReference type="EMBL" id="KAK1579311.1"/>
    </source>
</evidence>
<keyword evidence="2 9" id="KW-0136">Cellulose degradation</keyword>
<evidence type="ECO:0000256" key="9">
    <source>
        <dbReference type="RuleBase" id="RU361186"/>
    </source>
</evidence>
<accession>A0AAD8PRH2</accession>
<feature type="binding site" evidence="7">
    <location>
        <position position="342"/>
    </location>
    <ligand>
        <name>substrate</name>
    </ligand>
</feature>
<reference evidence="10" key="1">
    <citation type="submission" date="2021-06" db="EMBL/GenBank/DDBJ databases">
        <title>Comparative genomics, transcriptomics and evolutionary studies reveal genomic signatures of adaptation to plant cell wall in hemibiotrophic fungi.</title>
        <authorList>
            <consortium name="DOE Joint Genome Institute"/>
            <person name="Baroncelli R."/>
            <person name="Diaz J.F."/>
            <person name="Benocci T."/>
            <person name="Peng M."/>
            <person name="Battaglia E."/>
            <person name="Haridas S."/>
            <person name="Andreopoulos W."/>
            <person name="Labutti K."/>
            <person name="Pangilinan J."/>
            <person name="Floch G.L."/>
            <person name="Makela M.R."/>
            <person name="Henrissat B."/>
            <person name="Grigoriev I.V."/>
            <person name="Crouch J.A."/>
            <person name="De Vries R.P."/>
            <person name="Sukno S.A."/>
            <person name="Thon M.R."/>
        </authorList>
    </citation>
    <scope>NUCLEOTIDE SEQUENCE</scope>
    <source>
        <strain evidence="10">CBS 125086</strain>
    </source>
</reference>
<evidence type="ECO:0000256" key="6">
    <source>
        <dbReference type="PIRSR" id="PIRSR001100-1"/>
    </source>
</evidence>
<feature type="signal peptide" evidence="9">
    <location>
        <begin position="1"/>
        <end position="18"/>
    </location>
</feature>
<dbReference type="PIRSF" id="PIRSF001100">
    <property type="entry name" value="Beta_cellobiohydrolase"/>
    <property type="match status" value="1"/>
</dbReference>
<gene>
    <name evidence="10" type="ORF">LY79DRAFT_638809</name>
</gene>
<name>A0AAD8PRH2_9PEZI</name>
<evidence type="ECO:0000313" key="11">
    <source>
        <dbReference type="Proteomes" id="UP001230504"/>
    </source>
</evidence>
<feature type="active site" description="Proton acceptor" evidence="6">
    <location>
        <position position="348"/>
    </location>
</feature>
<dbReference type="EC" id="3.2.1.-" evidence="9"/>
<feature type="binding site" evidence="7">
    <location>
        <position position="220"/>
    </location>
    <ligand>
        <name>substrate</name>
    </ligand>
</feature>
<evidence type="ECO:0000256" key="4">
    <source>
        <dbReference type="ARBA" id="ARBA00023295"/>
    </source>
</evidence>
<feature type="chain" id="PRO_5041771555" description="Glucanase" evidence="9">
    <location>
        <begin position="19"/>
        <end position="383"/>
    </location>
</feature>
<feature type="binding site" evidence="7">
    <location>
        <position position="256"/>
    </location>
    <ligand>
        <name>substrate</name>
    </ligand>
</feature>
<dbReference type="PANTHER" id="PTHR34876:SF10">
    <property type="entry name" value="GLUCANASE"/>
    <property type="match status" value="1"/>
</dbReference>
<dbReference type="Proteomes" id="UP001230504">
    <property type="component" value="Unassembled WGS sequence"/>
</dbReference>
<dbReference type="Pfam" id="PF01341">
    <property type="entry name" value="Glyco_hydro_6"/>
    <property type="match status" value="1"/>
</dbReference>
<dbReference type="InterPro" id="IPR036434">
    <property type="entry name" value="Beta_cellobiohydrolase_sf"/>
</dbReference>
<feature type="active site" description="Proton donor" evidence="6 8">
    <location>
        <position position="172"/>
    </location>
</feature>
<keyword evidence="5 9" id="KW-0624">Polysaccharide degradation</keyword>
<dbReference type="GeneID" id="85446544"/>
<dbReference type="SUPFAM" id="SSF51989">
    <property type="entry name" value="Glycosyl hydrolases family 6, cellulases"/>
    <property type="match status" value="1"/>
</dbReference>
<proteinExistence type="inferred from homology"/>
<dbReference type="EMBL" id="JAHLJV010000068">
    <property type="protein sequence ID" value="KAK1579311.1"/>
    <property type="molecule type" value="Genomic_DNA"/>
</dbReference>
<evidence type="ECO:0000256" key="3">
    <source>
        <dbReference type="ARBA" id="ARBA00023277"/>
    </source>
</evidence>
<comment type="caution">
    <text evidence="10">The sequence shown here is derived from an EMBL/GenBank/DDBJ whole genome shotgun (WGS) entry which is preliminary data.</text>
</comment>
<evidence type="ECO:0000256" key="5">
    <source>
        <dbReference type="ARBA" id="ARBA00023326"/>
    </source>
</evidence>
<evidence type="ECO:0000256" key="8">
    <source>
        <dbReference type="PROSITE-ProRule" id="PRU10057"/>
    </source>
</evidence>
<dbReference type="GO" id="GO:0004553">
    <property type="term" value="F:hydrolase activity, hydrolyzing O-glycosyl compounds"/>
    <property type="evidence" value="ECO:0007669"/>
    <property type="project" value="InterPro"/>
</dbReference>
<keyword evidence="1 9" id="KW-0378">Hydrolase</keyword>
<sequence length="383" mass="41276">MHFASVIVLLSAFGTVSASPRYGIQDHHLRRAASSFNPFEGRKLYANPVWAAKLEKTHNAFLSKGDTNNAGKVRTIQNIGTFVWISSTAMLSDIDTAIEGARAAQAKTGQKQTVGLVLYNLPDRDCSAGESAGEFRTDKSGLQLYKDTFIKPYAQKLAAATDLNFAVILEPDALANLVVNSHVPLCAKAQTAYEDGIAHAIASLQYNHVSLYVDAANGGWLGWDNNLGPAAEIFSKVVKKAGNNAKIRGFSINVSNYNPLNANHRPSYAKGSNSYDENHYILSLAPHLEAKGLPSRFIVDQGRVSESRKDWGEWCNVSPAGFGMRPGTPVNNPHIDSVVWVKPAGESDGQCGLAGAPVAGAWFDEYVQMLVKNADSTIAPSRA</sequence>
<dbReference type="InterPro" id="IPR016288">
    <property type="entry name" value="Beta_cellobiohydrolase"/>
</dbReference>
<keyword evidence="3 9" id="KW-0119">Carbohydrate metabolism</keyword>
<protein>
    <recommendedName>
        <fullName evidence="9">Glucanase</fullName>
        <ecNumber evidence="9">3.2.1.-</ecNumber>
    </recommendedName>
</protein>
<dbReference type="PANTHER" id="PTHR34876">
    <property type="match status" value="1"/>
</dbReference>
<keyword evidence="9" id="KW-0732">Signal</keyword>
<dbReference type="GO" id="GO:0030245">
    <property type="term" value="P:cellulose catabolic process"/>
    <property type="evidence" value="ECO:0007669"/>
    <property type="project" value="UniProtKB-KW"/>
</dbReference>
<dbReference type="Gene3D" id="3.20.20.40">
    <property type="entry name" value="1, 4-beta cellobiohydrolase"/>
    <property type="match status" value="1"/>
</dbReference>
<feature type="binding site" evidence="7">
    <location>
        <position position="314"/>
    </location>
    <ligand>
        <name>substrate</name>
    </ligand>
</feature>
<comment type="similarity">
    <text evidence="9">Belongs to the glycosyl hydrolase family 6.</text>
</comment>
<dbReference type="PRINTS" id="PR00733">
    <property type="entry name" value="GLHYDRLASE6"/>
</dbReference>
<keyword evidence="4 9" id="KW-0326">Glycosidase</keyword>
<feature type="binding site" evidence="7">
    <location>
        <position position="346"/>
    </location>
    <ligand>
        <name>substrate</name>
    </ligand>
</feature>
<dbReference type="InterPro" id="IPR001524">
    <property type="entry name" value="Glyco_hydro_6_CS"/>
</dbReference>
<keyword evidence="11" id="KW-1185">Reference proteome</keyword>
<dbReference type="PROSITE" id="PS00656">
    <property type="entry name" value="GLYCOSYL_HYDROL_F6_2"/>
    <property type="match status" value="1"/>
</dbReference>
<evidence type="ECO:0000256" key="7">
    <source>
        <dbReference type="PIRSR" id="PIRSR001100-2"/>
    </source>
</evidence>
<evidence type="ECO:0000256" key="1">
    <source>
        <dbReference type="ARBA" id="ARBA00022801"/>
    </source>
</evidence>
<evidence type="ECO:0000256" key="2">
    <source>
        <dbReference type="ARBA" id="ARBA00023001"/>
    </source>
</evidence>
<organism evidence="10 11">
    <name type="scientific">Colletotrichum navitas</name>
    <dbReference type="NCBI Taxonomy" id="681940"/>
    <lineage>
        <taxon>Eukaryota</taxon>
        <taxon>Fungi</taxon>
        <taxon>Dikarya</taxon>
        <taxon>Ascomycota</taxon>
        <taxon>Pezizomycotina</taxon>
        <taxon>Sordariomycetes</taxon>
        <taxon>Hypocreomycetidae</taxon>
        <taxon>Glomerellales</taxon>
        <taxon>Glomerellaceae</taxon>
        <taxon>Colletotrichum</taxon>
        <taxon>Colletotrichum graminicola species complex</taxon>
    </lineage>
</organism>
<feature type="binding site" evidence="7">
    <location>
        <position position="84"/>
    </location>
    <ligand>
        <name>substrate</name>
    </ligand>
</feature>